<protein>
    <submittedName>
        <fullName evidence="9">Zinc finger protein</fullName>
    </submittedName>
</protein>
<dbReference type="PROSITE" id="PS50157">
    <property type="entry name" value="ZINC_FINGER_C2H2_2"/>
    <property type="match status" value="2"/>
</dbReference>
<comment type="similarity">
    <text evidence="1">Belongs to the krueppel C2H2-type zinc-finger protein family.</text>
</comment>
<dbReference type="GO" id="GO:0000981">
    <property type="term" value="F:DNA-binding transcription factor activity, RNA polymerase II-specific"/>
    <property type="evidence" value="ECO:0007669"/>
    <property type="project" value="TreeGrafter"/>
</dbReference>
<dbReference type="InterPro" id="IPR036236">
    <property type="entry name" value="Znf_C2H2_sf"/>
</dbReference>
<evidence type="ECO:0000256" key="1">
    <source>
        <dbReference type="ARBA" id="ARBA00006991"/>
    </source>
</evidence>
<dbReference type="InterPro" id="IPR013087">
    <property type="entry name" value="Znf_C2H2_type"/>
</dbReference>
<keyword evidence="2" id="KW-0479">Metal-binding</keyword>
<name>A0AAW1BVE1_CROAD</name>
<keyword evidence="4 6" id="KW-0863">Zinc-finger</keyword>
<dbReference type="FunFam" id="3.30.160.60:FF:000151">
    <property type="entry name" value="Zinc finger and SCAN domain-containing 21"/>
    <property type="match status" value="1"/>
</dbReference>
<feature type="region of interest" description="Disordered" evidence="7">
    <location>
        <begin position="284"/>
        <end position="313"/>
    </location>
</feature>
<evidence type="ECO:0000256" key="5">
    <source>
        <dbReference type="ARBA" id="ARBA00022833"/>
    </source>
</evidence>
<evidence type="ECO:0000256" key="3">
    <source>
        <dbReference type="ARBA" id="ARBA00022737"/>
    </source>
</evidence>
<feature type="domain" description="C2H2-type" evidence="8">
    <location>
        <begin position="267"/>
        <end position="294"/>
    </location>
</feature>
<keyword evidence="5" id="KW-0862">Zinc</keyword>
<keyword evidence="3" id="KW-0677">Repeat</keyword>
<keyword evidence="10" id="KW-1185">Reference proteome</keyword>
<dbReference type="PANTHER" id="PTHR23226:SF377">
    <property type="entry name" value="ZINC FINGER AND SCAN DOMAIN-CONTAINING PROTEIN 20"/>
    <property type="match status" value="1"/>
</dbReference>
<evidence type="ECO:0000256" key="2">
    <source>
        <dbReference type="ARBA" id="ARBA00022723"/>
    </source>
</evidence>
<sequence>MQKHKSELFLETEEGAATPLSLVHVEEEFNSSPSLYQGDGVAQTKEQDNIVSLARLQYNFVQEANLPTRSSEFYLTGENVSLFPERPKAHPCAKGLINDFSSAIPHQGGSLPVSASCDSLKQQGSEVIPLSWGEQNNLQDAVVTGDSSQKEGHPSKRSPPERESHPGNNTEAEVNHLPASEVHEETCAREASPVGSNSAVKPLSPIPVTHQPVSPKDTPNSGCPNCRHPSECSRASLVGQEVKATNKWVKPTSSSKEKAGKVVEKPFQCPDCGKGFLHRSSIPRHQRLHKKDNPSPNSEQQVPQPGAHCGTSFTMKPLVIKRRRLSGIDQPFKCLSCDKSYGQRNHLKRHEQQKHQVAD</sequence>
<accession>A0AAW1BVE1</accession>
<dbReference type="SUPFAM" id="SSF57667">
    <property type="entry name" value="beta-beta-alpha zinc fingers"/>
    <property type="match status" value="2"/>
</dbReference>
<comment type="caution">
    <text evidence="9">The sequence shown here is derived from an EMBL/GenBank/DDBJ whole genome shotgun (WGS) entry which is preliminary data.</text>
</comment>
<evidence type="ECO:0000256" key="4">
    <source>
        <dbReference type="ARBA" id="ARBA00022771"/>
    </source>
</evidence>
<feature type="compositionally biased region" description="Basic and acidic residues" evidence="7">
    <location>
        <begin position="148"/>
        <end position="165"/>
    </location>
</feature>
<dbReference type="PROSITE" id="PS00028">
    <property type="entry name" value="ZINC_FINGER_C2H2_1"/>
    <property type="match status" value="2"/>
</dbReference>
<feature type="compositionally biased region" description="Polar residues" evidence="7">
    <location>
        <begin position="294"/>
        <end position="303"/>
    </location>
</feature>
<evidence type="ECO:0000256" key="7">
    <source>
        <dbReference type="SAM" id="MobiDB-lite"/>
    </source>
</evidence>
<evidence type="ECO:0000256" key="6">
    <source>
        <dbReference type="PROSITE-ProRule" id="PRU00042"/>
    </source>
</evidence>
<evidence type="ECO:0000313" key="10">
    <source>
        <dbReference type="Proteomes" id="UP001474421"/>
    </source>
</evidence>
<dbReference type="GO" id="GO:0008270">
    <property type="term" value="F:zinc ion binding"/>
    <property type="evidence" value="ECO:0007669"/>
    <property type="project" value="UniProtKB-KW"/>
</dbReference>
<organism evidence="9 10">
    <name type="scientific">Crotalus adamanteus</name>
    <name type="common">Eastern diamondback rattlesnake</name>
    <dbReference type="NCBI Taxonomy" id="8729"/>
    <lineage>
        <taxon>Eukaryota</taxon>
        <taxon>Metazoa</taxon>
        <taxon>Chordata</taxon>
        <taxon>Craniata</taxon>
        <taxon>Vertebrata</taxon>
        <taxon>Euteleostomi</taxon>
        <taxon>Lepidosauria</taxon>
        <taxon>Squamata</taxon>
        <taxon>Bifurcata</taxon>
        <taxon>Unidentata</taxon>
        <taxon>Episquamata</taxon>
        <taxon>Toxicofera</taxon>
        <taxon>Serpentes</taxon>
        <taxon>Colubroidea</taxon>
        <taxon>Viperidae</taxon>
        <taxon>Crotalinae</taxon>
        <taxon>Crotalus</taxon>
    </lineage>
</organism>
<feature type="domain" description="C2H2-type" evidence="8">
    <location>
        <begin position="332"/>
        <end position="359"/>
    </location>
</feature>
<proteinExistence type="inferred from homology"/>
<gene>
    <name evidence="9" type="ORF">NXF25_004732</name>
</gene>
<dbReference type="GO" id="GO:0000978">
    <property type="term" value="F:RNA polymerase II cis-regulatory region sequence-specific DNA binding"/>
    <property type="evidence" value="ECO:0007669"/>
    <property type="project" value="TreeGrafter"/>
</dbReference>
<evidence type="ECO:0000259" key="8">
    <source>
        <dbReference type="PROSITE" id="PS50157"/>
    </source>
</evidence>
<dbReference type="Gene3D" id="3.30.160.60">
    <property type="entry name" value="Classic Zinc Finger"/>
    <property type="match status" value="2"/>
</dbReference>
<dbReference type="EMBL" id="JAOTOJ010000002">
    <property type="protein sequence ID" value="KAK9405958.1"/>
    <property type="molecule type" value="Genomic_DNA"/>
</dbReference>
<dbReference type="SMART" id="SM00355">
    <property type="entry name" value="ZnF_C2H2"/>
    <property type="match status" value="2"/>
</dbReference>
<dbReference type="Proteomes" id="UP001474421">
    <property type="component" value="Unassembled WGS sequence"/>
</dbReference>
<evidence type="ECO:0000313" key="9">
    <source>
        <dbReference type="EMBL" id="KAK9405958.1"/>
    </source>
</evidence>
<feature type="region of interest" description="Disordered" evidence="7">
    <location>
        <begin position="142"/>
        <end position="222"/>
    </location>
</feature>
<dbReference type="AlphaFoldDB" id="A0AAW1BVE1"/>
<reference evidence="9 10" key="1">
    <citation type="journal article" date="2024" name="Proc. Natl. Acad. Sci. U.S.A.">
        <title>The genetic regulatory architecture and epigenomic basis for age-related changes in rattlesnake venom.</title>
        <authorList>
            <person name="Hogan M.P."/>
            <person name="Holding M.L."/>
            <person name="Nystrom G.S."/>
            <person name="Colston T.J."/>
            <person name="Bartlett D.A."/>
            <person name="Mason A.J."/>
            <person name="Ellsworth S.A."/>
            <person name="Rautsaw R.M."/>
            <person name="Lawrence K.C."/>
            <person name="Strickland J.L."/>
            <person name="He B."/>
            <person name="Fraser P."/>
            <person name="Margres M.J."/>
            <person name="Gilbert D.M."/>
            <person name="Gibbs H.L."/>
            <person name="Parkinson C.L."/>
            <person name="Rokyta D.R."/>
        </authorList>
    </citation>
    <scope>NUCLEOTIDE SEQUENCE [LARGE SCALE GENOMIC DNA]</scope>
    <source>
        <strain evidence="9">DRR0105</strain>
    </source>
</reference>
<dbReference type="PANTHER" id="PTHR23226">
    <property type="entry name" value="ZINC FINGER AND SCAN DOMAIN-CONTAINING"/>
    <property type="match status" value="1"/>
</dbReference>